<feature type="transmembrane region" description="Helical" evidence="1">
    <location>
        <begin position="12"/>
        <end position="32"/>
    </location>
</feature>
<feature type="transmembrane region" description="Helical" evidence="1">
    <location>
        <begin position="899"/>
        <end position="924"/>
    </location>
</feature>
<feature type="transmembrane region" description="Helical" evidence="1">
    <location>
        <begin position="873"/>
        <end position="893"/>
    </location>
</feature>
<dbReference type="GO" id="GO:0005886">
    <property type="term" value="C:plasma membrane"/>
    <property type="evidence" value="ECO:0007669"/>
    <property type="project" value="TreeGrafter"/>
</dbReference>
<sequence length="1025" mass="113120">MKISDFAISRSVTTAMLILLIVIIGLVSFSNLKIDLYPDITFPGAAIVTTYEGVGSEEIENLLTRPIESAISTVEGVKSISSISSVGQSTVVVEFNWGTDMDFAVQNLREQTDIISNAVIPDDADSPLIFKFDPAMLPIMIYGLSSDDLELYQLKKEIEDNIAPELERLPGVAQVNIQGGLEREIIISLEREKLNFYNLDLDTVNNILINENLNISAGEIKQGKKDLLVRAVGKFNSLDDIRNINIPVGTRGRLKLAEIAEVKDGFADPVTISRSNQKDSVVLYIQKQTDSNTVEVANRVRAEMEEINEDYNSLNIFLGFDQSEFIQNSIDNVSQNAVLGGILAVIILFLFLRNLRSTIIIGTAIPVSIISTFVLMYFAEINLNIISLGGLALGVGMLVDNSIVVLENIYRYRSMGEGKIEAAKEGSSEVAMAIVASTMTTVVVFMPVLFVEGLAARLFKDLAFTVAFSLLASLVVALTLIPMLSSKILKLSPKEFKRQKKQGIIIRTYKKLLKKSLKHRWVVVLILIIALVSSFMLVPKIGFEFMPGADQGSFSISYNLPVGTSLEESNRAAFEIEKILDEIPEVEIIMTTVGTTDMMQGISSGNSGSINVDLVDISERNRSIDDIMEEVRANVKIPDLNLTVASQSGMGGQEKPVNIKIKGNDFQKLREYSALVVTEIEDIEGLREIEDSFEVGRPELQVKINRAIASRFSINLRQIAVSIRNAISGTVNTKYEVDGEEYNIRVRVDKEDYDSLNSLSNLNVINNQGTKVPLTRIAKFELVEGPAEILRINQQRYAEITADLFDRDLGSVVNDIQLELSDFELAEGYEISYEGQFEDINESFTGLAYAFLLSIILIYMVMASQFESLIHPFIIMFTIPLAIIGVIFALYISSNIISVASLIGLITLAGIVVNNGIVMVDYINQLRRNGKEKLEAIITAGTVRFRPIMMTALTTILALIPIALGIGEGSELSQPIGIVIVSGLSFATFLTLFIIPIFYSLLTDLKEIIISKIYGIDKEEASKKI</sequence>
<feature type="transmembrane region" description="Helical" evidence="1">
    <location>
        <begin position="976"/>
        <end position="1002"/>
    </location>
</feature>
<dbReference type="Gene3D" id="1.20.1640.10">
    <property type="entry name" value="Multidrug efflux transporter AcrB transmembrane domain"/>
    <property type="match status" value="2"/>
</dbReference>
<dbReference type="PANTHER" id="PTHR32063">
    <property type="match status" value="1"/>
</dbReference>
<dbReference type="eggNOG" id="COG0841">
    <property type="taxonomic scope" value="Bacteria"/>
</dbReference>
<dbReference type="Proteomes" id="UP000012063">
    <property type="component" value="Unassembled WGS sequence"/>
</dbReference>
<dbReference type="InterPro" id="IPR027463">
    <property type="entry name" value="AcrB_DN_DC_subdom"/>
</dbReference>
<feature type="transmembrane region" description="Helical" evidence="1">
    <location>
        <begin position="462"/>
        <end position="484"/>
    </location>
</feature>
<evidence type="ECO:0000256" key="1">
    <source>
        <dbReference type="SAM" id="Phobius"/>
    </source>
</evidence>
<feature type="transmembrane region" description="Helical" evidence="1">
    <location>
        <begin position="844"/>
        <end position="861"/>
    </location>
</feature>
<dbReference type="RefSeq" id="WP_005489802.1">
    <property type="nucleotide sequence ID" value="NZ_CAUI01000023.1"/>
</dbReference>
<dbReference type="OrthoDB" id="9757876at2"/>
<dbReference type="InterPro" id="IPR001036">
    <property type="entry name" value="Acrflvin-R"/>
</dbReference>
<dbReference type="FunCoup" id="M5E216">
    <property type="interactions" value="320"/>
</dbReference>
<dbReference type="STRING" id="1293054.HSACCH_02111"/>
<dbReference type="EMBL" id="CAUI01000023">
    <property type="protein sequence ID" value="CCU80528.1"/>
    <property type="molecule type" value="Genomic_DNA"/>
</dbReference>
<protein>
    <submittedName>
        <fullName evidence="2">RND multidrug efflux transporter Acriflavin resistance protein</fullName>
    </submittedName>
</protein>
<feature type="transmembrane region" description="Helical" evidence="1">
    <location>
        <begin position="385"/>
        <end position="409"/>
    </location>
</feature>
<accession>M5E216</accession>
<evidence type="ECO:0000313" key="2">
    <source>
        <dbReference type="EMBL" id="CCU80528.1"/>
    </source>
</evidence>
<dbReference type="InParanoid" id="M5E216"/>
<dbReference type="PRINTS" id="PR00702">
    <property type="entry name" value="ACRIFLAVINRP"/>
</dbReference>
<dbReference type="Gene3D" id="3.30.2090.10">
    <property type="entry name" value="Multidrug efflux transporter AcrB TolC docking domain, DN and DC subdomains"/>
    <property type="match status" value="2"/>
</dbReference>
<keyword evidence="1" id="KW-1133">Transmembrane helix</keyword>
<keyword evidence="3" id="KW-1185">Reference proteome</keyword>
<comment type="caution">
    <text evidence="2">The sequence shown here is derived from an EMBL/GenBank/DDBJ whole genome shotgun (WGS) entry which is preliminary data.</text>
</comment>
<keyword evidence="1" id="KW-0472">Membrane</keyword>
<dbReference type="PANTHER" id="PTHR32063:SF0">
    <property type="entry name" value="SWARMING MOTILITY PROTEIN SWRC"/>
    <property type="match status" value="1"/>
</dbReference>
<dbReference type="SUPFAM" id="SSF82866">
    <property type="entry name" value="Multidrug efflux transporter AcrB transmembrane domain"/>
    <property type="match status" value="2"/>
</dbReference>
<evidence type="ECO:0000313" key="3">
    <source>
        <dbReference type="Proteomes" id="UP000012063"/>
    </source>
</evidence>
<organism evidence="2 3">
    <name type="scientific">Halanaerobium saccharolyticum subsp. saccharolyticum DSM 6643</name>
    <dbReference type="NCBI Taxonomy" id="1293054"/>
    <lineage>
        <taxon>Bacteria</taxon>
        <taxon>Bacillati</taxon>
        <taxon>Bacillota</taxon>
        <taxon>Clostridia</taxon>
        <taxon>Halanaerobiales</taxon>
        <taxon>Halanaerobiaceae</taxon>
        <taxon>Halanaerobium</taxon>
    </lineage>
</organism>
<name>M5E216_9FIRM</name>
<proteinExistence type="predicted"/>
<dbReference type="Pfam" id="PF00873">
    <property type="entry name" value="ACR_tran"/>
    <property type="match status" value="1"/>
</dbReference>
<dbReference type="Gene3D" id="3.30.70.1440">
    <property type="entry name" value="Multidrug efflux transporter AcrB pore domain"/>
    <property type="match status" value="1"/>
</dbReference>
<feature type="transmembrane region" description="Helical" evidence="1">
    <location>
        <begin position="945"/>
        <end position="964"/>
    </location>
</feature>
<dbReference type="GO" id="GO:0042910">
    <property type="term" value="F:xenobiotic transmembrane transporter activity"/>
    <property type="evidence" value="ECO:0007669"/>
    <property type="project" value="TreeGrafter"/>
</dbReference>
<dbReference type="Gene3D" id="3.30.70.1320">
    <property type="entry name" value="Multidrug efflux transporter AcrB pore domain like"/>
    <property type="match status" value="1"/>
</dbReference>
<dbReference type="SUPFAM" id="SSF82693">
    <property type="entry name" value="Multidrug efflux transporter AcrB pore domain, PN1, PN2, PC1 and PC2 subdomains"/>
    <property type="match status" value="3"/>
</dbReference>
<feature type="transmembrane region" description="Helical" evidence="1">
    <location>
        <begin position="359"/>
        <end position="379"/>
    </location>
</feature>
<dbReference type="Gene3D" id="3.30.70.1430">
    <property type="entry name" value="Multidrug efflux transporter AcrB pore domain"/>
    <property type="match status" value="2"/>
</dbReference>
<feature type="transmembrane region" description="Helical" evidence="1">
    <location>
        <begin position="430"/>
        <end position="450"/>
    </location>
</feature>
<dbReference type="AlphaFoldDB" id="M5E216"/>
<feature type="transmembrane region" description="Helical" evidence="1">
    <location>
        <begin position="333"/>
        <end position="352"/>
    </location>
</feature>
<keyword evidence="1" id="KW-0812">Transmembrane</keyword>
<reference evidence="3" key="1">
    <citation type="journal article" date="2013" name="Genome Announc.">
        <title>Genome Sequence of Halanaerobium saccharolyticum subsp. saccharolyticum Strain DSM 6643T, a Halophilic Hydrogen-Producing Bacterium.</title>
        <authorList>
            <person name="Kivisto A."/>
            <person name="Larjo A."/>
            <person name="Ciranna A."/>
            <person name="Santala V."/>
            <person name="Roos C."/>
            <person name="Karp M."/>
        </authorList>
    </citation>
    <scope>NUCLEOTIDE SEQUENCE [LARGE SCALE GENOMIC DNA]</scope>
    <source>
        <strain evidence="3">DSM 6643</strain>
    </source>
</reference>
<dbReference type="SUPFAM" id="SSF82714">
    <property type="entry name" value="Multidrug efflux transporter AcrB TolC docking domain, DN and DC subdomains"/>
    <property type="match status" value="2"/>
</dbReference>
<gene>
    <name evidence="2" type="ORF">HSACCH_02111</name>
</gene>
<feature type="transmembrane region" description="Helical" evidence="1">
    <location>
        <begin position="521"/>
        <end position="538"/>
    </location>
</feature>